<dbReference type="EMBL" id="PVTG01000004">
    <property type="protein sequence ID" value="PRY50193.1"/>
    <property type="molecule type" value="Genomic_DNA"/>
</dbReference>
<dbReference type="Pfam" id="PF13977">
    <property type="entry name" value="TetR_C_6"/>
    <property type="match status" value="1"/>
</dbReference>
<dbReference type="InterPro" id="IPR050109">
    <property type="entry name" value="HTH-type_TetR-like_transc_reg"/>
</dbReference>
<reference evidence="7 8" key="1">
    <citation type="submission" date="2018-03" db="EMBL/GenBank/DDBJ databases">
        <title>Genomic Encyclopedia of Archaeal and Bacterial Type Strains, Phase II (KMG-II): from individual species to whole genera.</title>
        <authorList>
            <person name="Goeker M."/>
        </authorList>
    </citation>
    <scope>NUCLEOTIDE SEQUENCE [LARGE SCALE GENOMIC DNA]</scope>
    <source>
        <strain evidence="7 8">DSM 45416</strain>
    </source>
</reference>
<dbReference type="AlphaFoldDB" id="A0A2T0TX12"/>
<name>A0A2T0TX12_9ACTN</name>
<evidence type="ECO:0000256" key="3">
    <source>
        <dbReference type="ARBA" id="ARBA00023125"/>
    </source>
</evidence>
<gene>
    <name evidence="7" type="ORF">LY71_104230</name>
</gene>
<dbReference type="Pfam" id="PF00440">
    <property type="entry name" value="TetR_N"/>
    <property type="match status" value="1"/>
</dbReference>
<dbReference type="InterPro" id="IPR039538">
    <property type="entry name" value="BetI_C"/>
</dbReference>
<dbReference type="Proteomes" id="UP000239210">
    <property type="component" value="Unassembled WGS sequence"/>
</dbReference>
<evidence type="ECO:0000259" key="6">
    <source>
        <dbReference type="PROSITE" id="PS50977"/>
    </source>
</evidence>
<keyword evidence="4" id="KW-0804">Transcription</keyword>
<organism evidence="7 8">
    <name type="scientific">Geodermatophilus tzadiensis</name>
    <dbReference type="NCBI Taxonomy" id="1137988"/>
    <lineage>
        <taxon>Bacteria</taxon>
        <taxon>Bacillati</taxon>
        <taxon>Actinomycetota</taxon>
        <taxon>Actinomycetes</taxon>
        <taxon>Geodermatophilales</taxon>
        <taxon>Geodermatophilaceae</taxon>
        <taxon>Geodermatophilus</taxon>
    </lineage>
</organism>
<evidence type="ECO:0000313" key="8">
    <source>
        <dbReference type="Proteomes" id="UP000239210"/>
    </source>
</evidence>
<dbReference type="GO" id="GO:0000976">
    <property type="term" value="F:transcription cis-regulatory region binding"/>
    <property type="evidence" value="ECO:0007669"/>
    <property type="project" value="TreeGrafter"/>
</dbReference>
<feature type="domain" description="HTH tetR-type" evidence="6">
    <location>
        <begin position="12"/>
        <end position="72"/>
    </location>
</feature>
<dbReference type="PRINTS" id="PR00455">
    <property type="entry name" value="HTHTETR"/>
</dbReference>
<dbReference type="InterPro" id="IPR001647">
    <property type="entry name" value="HTH_TetR"/>
</dbReference>
<evidence type="ECO:0000256" key="5">
    <source>
        <dbReference type="PROSITE-ProRule" id="PRU00335"/>
    </source>
</evidence>
<keyword evidence="8" id="KW-1185">Reference proteome</keyword>
<dbReference type="GO" id="GO:0003700">
    <property type="term" value="F:DNA-binding transcription factor activity"/>
    <property type="evidence" value="ECO:0007669"/>
    <property type="project" value="TreeGrafter"/>
</dbReference>
<dbReference type="RefSeq" id="WP_106276424.1">
    <property type="nucleotide sequence ID" value="NZ_PVTG01000004.1"/>
</dbReference>
<dbReference type="PANTHER" id="PTHR30055">
    <property type="entry name" value="HTH-TYPE TRANSCRIPTIONAL REGULATOR RUTR"/>
    <property type="match status" value="1"/>
</dbReference>
<dbReference type="InterPro" id="IPR036271">
    <property type="entry name" value="Tet_transcr_reg_TetR-rel_C_sf"/>
</dbReference>
<evidence type="ECO:0000313" key="7">
    <source>
        <dbReference type="EMBL" id="PRY50193.1"/>
    </source>
</evidence>
<dbReference type="SUPFAM" id="SSF46689">
    <property type="entry name" value="Homeodomain-like"/>
    <property type="match status" value="1"/>
</dbReference>
<accession>A0A2T0TX12</accession>
<dbReference type="PROSITE" id="PS50977">
    <property type="entry name" value="HTH_TETR_2"/>
    <property type="match status" value="1"/>
</dbReference>
<sequence length="207" mass="22196">MTGARRPHLPVEQRRAQLVAAAMRVMQREGAWALTTRAVAREAGVPLGAVHYAFGSKTELVRAVFQDDRARSTALLRRAVEAGGTPEEVLTRALVGYVDTVVADPGAEIVLQELTMMGGRDDDLRAAARESTEQYRGDVRDLLRRVAEAHGGTWSGDVEVLAESALGLLFGLSVNWLCTGDDELFRRCAVAAARDLAARLTPGGAGS</sequence>
<evidence type="ECO:0000256" key="4">
    <source>
        <dbReference type="ARBA" id="ARBA00023163"/>
    </source>
</evidence>
<evidence type="ECO:0000256" key="1">
    <source>
        <dbReference type="ARBA" id="ARBA00022491"/>
    </source>
</evidence>
<dbReference type="OrthoDB" id="5242433at2"/>
<comment type="caution">
    <text evidence="7">The sequence shown here is derived from an EMBL/GenBank/DDBJ whole genome shotgun (WGS) entry which is preliminary data.</text>
</comment>
<keyword evidence="3 5" id="KW-0238">DNA-binding</keyword>
<dbReference type="SUPFAM" id="SSF48498">
    <property type="entry name" value="Tetracyclin repressor-like, C-terminal domain"/>
    <property type="match status" value="1"/>
</dbReference>
<dbReference type="InterPro" id="IPR009057">
    <property type="entry name" value="Homeodomain-like_sf"/>
</dbReference>
<keyword evidence="2" id="KW-0805">Transcription regulation</keyword>
<protein>
    <submittedName>
        <fullName evidence="7">TetR family transcriptional regulator</fullName>
    </submittedName>
</protein>
<dbReference type="PANTHER" id="PTHR30055:SF234">
    <property type="entry name" value="HTH-TYPE TRANSCRIPTIONAL REGULATOR BETI"/>
    <property type="match status" value="1"/>
</dbReference>
<proteinExistence type="predicted"/>
<feature type="DNA-binding region" description="H-T-H motif" evidence="5">
    <location>
        <begin position="35"/>
        <end position="54"/>
    </location>
</feature>
<keyword evidence="1" id="KW-0678">Repressor</keyword>
<dbReference type="Gene3D" id="1.10.357.10">
    <property type="entry name" value="Tetracycline Repressor, domain 2"/>
    <property type="match status" value="1"/>
</dbReference>
<evidence type="ECO:0000256" key="2">
    <source>
        <dbReference type="ARBA" id="ARBA00023015"/>
    </source>
</evidence>